<evidence type="ECO:0000256" key="6">
    <source>
        <dbReference type="SAM" id="Phobius"/>
    </source>
</evidence>
<keyword evidence="5 6" id="KW-0472">Membrane</keyword>
<feature type="transmembrane region" description="Helical" evidence="6">
    <location>
        <begin position="390"/>
        <end position="412"/>
    </location>
</feature>
<dbReference type="GO" id="GO:0016020">
    <property type="term" value="C:membrane"/>
    <property type="evidence" value="ECO:0007669"/>
    <property type="project" value="UniProtKB-SubCell"/>
</dbReference>
<evidence type="ECO:0000256" key="4">
    <source>
        <dbReference type="ARBA" id="ARBA00022989"/>
    </source>
</evidence>
<dbReference type="AlphaFoldDB" id="A0A2J6Q1U5"/>
<sequence>MEKPPVSAATHLESVSATAIVKEVLAVDESDAKVIQQTLDTSRQGGYTPITAEEKAQHRNLNRKLDLFLVPFCALIYLFNGLDRSNLGNAQTNGFTKDLGMPATAINTATSLFFATYVPLQPFSVSIGKKVGQTYWLGIIGLGWGVLTLGHAFVKTESQLIAVRLLIGVFESGFYPTVVTYMSRFYPRYDLAFRIALFYGSYAIAGAFGGIIAYGCFKIDGSLHGWQYLFIVEGTCSIGIALATPFWLAKSPGTAWFLTENERAYAENRMVIDATANLDSMKKLNRRDIIEGCKDWKLWFVLPFNILTSVPPQGFTIFFPLVVKGLGYSGPTANLMTVPPYVIGAIFLLCFAWSSDHFRNRLYHILVALCIVMIGLILTIALPLENTGGRYAGLVILLSGTFITSPLTAAWLAGNTPDPGKRTVVLGINGWGNLAGIIGSELFQAKYGPDYHKPLSVTLGLVAVSLFGYTAYRFALRFVNKWKAKKVAAMTTEEIEEENTNDVRYADRKYTFVYGL</sequence>
<feature type="transmembrane region" description="Helical" evidence="6">
    <location>
        <begin position="424"/>
        <end position="443"/>
    </location>
</feature>
<dbReference type="InterPro" id="IPR036259">
    <property type="entry name" value="MFS_trans_sf"/>
</dbReference>
<dbReference type="OrthoDB" id="2985014at2759"/>
<feature type="transmembrane region" description="Helical" evidence="6">
    <location>
        <begin position="338"/>
        <end position="355"/>
    </location>
</feature>
<comment type="subcellular location">
    <subcellularLocation>
        <location evidence="1">Membrane</location>
        <topology evidence="1">Multi-pass membrane protein</topology>
    </subcellularLocation>
</comment>
<evidence type="ECO:0000313" key="9">
    <source>
        <dbReference type="Proteomes" id="UP000235672"/>
    </source>
</evidence>
<evidence type="ECO:0000256" key="1">
    <source>
        <dbReference type="ARBA" id="ARBA00004141"/>
    </source>
</evidence>
<dbReference type="PANTHER" id="PTHR43791:SF21">
    <property type="entry name" value="MAJOR FACILITATOR SUPERFAMILY (MFS) PROFILE DOMAIN-CONTAINING PROTEIN"/>
    <property type="match status" value="1"/>
</dbReference>
<feature type="transmembrane region" description="Helical" evidence="6">
    <location>
        <begin position="191"/>
        <end position="214"/>
    </location>
</feature>
<name>A0A2J6Q1U5_9HELO</name>
<accession>A0A2J6Q1U5</accession>
<keyword evidence="4 6" id="KW-1133">Transmembrane helix</keyword>
<organism evidence="8 9">
    <name type="scientific">Hyaloscypha hepaticicola</name>
    <dbReference type="NCBI Taxonomy" id="2082293"/>
    <lineage>
        <taxon>Eukaryota</taxon>
        <taxon>Fungi</taxon>
        <taxon>Dikarya</taxon>
        <taxon>Ascomycota</taxon>
        <taxon>Pezizomycotina</taxon>
        <taxon>Leotiomycetes</taxon>
        <taxon>Helotiales</taxon>
        <taxon>Hyaloscyphaceae</taxon>
        <taxon>Hyaloscypha</taxon>
    </lineage>
</organism>
<reference evidence="8 9" key="1">
    <citation type="submission" date="2016-05" db="EMBL/GenBank/DDBJ databases">
        <title>A degradative enzymes factory behind the ericoid mycorrhizal symbiosis.</title>
        <authorList>
            <consortium name="DOE Joint Genome Institute"/>
            <person name="Martino E."/>
            <person name="Morin E."/>
            <person name="Grelet G."/>
            <person name="Kuo A."/>
            <person name="Kohler A."/>
            <person name="Daghino S."/>
            <person name="Barry K."/>
            <person name="Choi C."/>
            <person name="Cichocki N."/>
            <person name="Clum A."/>
            <person name="Copeland A."/>
            <person name="Hainaut M."/>
            <person name="Haridas S."/>
            <person name="Labutti K."/>
            <person name="Lindquist E."/>
            <person name="Lipzen A."/>
            <person name="Khouja H.-R."/>
            <person name="Murat C."/>
            <person name="Ohm R."/>
            <person name="Olson A."/>
            <person name="Spatafora J."/>
            <person name="Veneault-Fourrey C."/>
            <person name="Henrissat B."/>
            <person name="Grigoriev I."/>
            <person name="Martin F."/>
            <person name="Perotto S."/>
        </authorList>
    </citation>
    <scope>NUCLEOTIDE SEQUENCE [LARGE SCALE GENOMIC DNA]</scope>
    <source>
        <strain evidence="8 9">UAMH 7357</strain>
    </source>
</reference>
<feature type="domain" description="Major facilitator superfamily (MFS) profile" evidence="7">
    <location>
        <begin position="69"/>
        <end position="516"/>
    </location>
</feature>
<dbReference type="FunFam" id="1.20.1250.20:FF:000013">
    <property type="entry name" value="MFS general substrate transporter"/>
    <property type="match status" value="1"/>
</dbReference>
<evidence type="ECO:0000259" key="7">
    <source>
        <dbReference type="PROSITE" id="PS50850"/>
    </source>
</evidence>
<dbReference type="SUPFAM" id="SSF103473">
    <property type="entry name" value="MFS general substrate transporter"/>
    <property type="match status" value="1"/>
</dbReference>
<dbReference type="EMBL" id="KZ613486">
    <property type="protein sequence ID" value="PMD20186.1"/>
    <property type="molecule type" value="Genomic_DNA"/>
</dbReference>
<gene>
    <name evidence="8" type="ORF">NA56DRAFT_602126</name>
</gene>
<dbReference type="PANTHER" id="PTHR43791">
    <property type="entry name" value="PERMEASE-RELATED"/>
    <property type="match status" value="1"/>
</dbReference>
<evidence type="ECO:0000313" key="8">
    <source>
        <dbReference type="EMBL" id="PMD20186.1"/>
    </source>
</evidence>
<dbReference type="PROSITE" id="PS50850">
    <property type="entry name" value="MFS"/>
    <property type="match status" value="1"/>
</dbReference>
<keyword evidence="3 6" id="KW-0812">Transmembrane</keyword>
<feature type="transmembrane region" description="Helical" evidence="6">
    <location>
        <begin position="226"/>
        <end position="248"/>
    </location>
</feature>
<keyword evidence="2" id="KW-0813">Transport</keyword>
<evidence type="ECO:0000256" key="5">
    <source>
        <dbReference type="ARBA" id="ARBA00023136"/>
    </source>
</evidence>
<feature type="transmembrane region" description="Helical" evidence="6">
    <location>
        <begin position="362"/>
        <end position="384"/>
    </location>
</feature>
<dbReference type="InterPro" id="IPR020846">
    <property type="entry name" value="MFS_dom"/>
</dbReference>
<feature type="transmembrane region" description="Helical" evidence="6">
    <location>
        <begin position="65"/>
        <end position="82"/>
    </location>
</feature>
<keyword evidence="9" id="KW-1185">Reference proteome</keyword>
<dbReference type="GO" id="GO:0022857">
    <property type="term" value="F:transmembrane transporter activity"/>
    <property type="evidence" value="ECO:0007669"/>
    <property type="project" value="InterPro"/>
</dbReference>
<feature type="transmembrane region" description="Helical" evidence="6">
    <location>
        <begin position="160"/>
        <end position="179"/>
    </location>
</feature>
<feature type="transmembrane region" description="Helical" evidence="6">
    <location>
        <begin position="135"/>
        <end position="154"/>
    </location>
</feature>
<feature type="transmembrane region" description="Helical" evidence="6">
    <location>
        <begin position="455"/>
        <end position="476"/>
    </location>
</feature>
<dbReference type="Gene3D" id="1.20.1250.20">
    <property type="entry name" value="MFS general substrate transporter like domains"/>
    <property type="match status" value="2"/>
</dbReference>
<dbReference type="Proteomes" id="UP000235672">
    <property type="component" value="Unassembled WGS sequence"/>
</dbReference>
<feature type="transmembrane region" description="Helical" evidence="6">
    <location>
        <begin position="102"/>
        <end position="123"/>
    </location>
</feature>
<evidence type="ECO:0000256" key="2">
    <source>
        <dbReference type="ARBA" id="ARBA00022448"/>
    </source>
</evidence>
<proteinExistence type="predicted"/>
<protein>
    <submittedName>
        <fullName evidence="8">MFS general substrate transporter</fullName>
    </submittedName>
</protein>
<dbReference type="InterPro" id="IPR011701">
    <property type="entry name" value="MFS"/>
</dbReference>
<evidence type="ECO:0000256" key="3">
    <source>
        <dbReference type="ARBA" id="ARBA00022692"/>
    </source>
</evidence>
<dbReference type="Pfam" id="PF07690">
    <property type="entry name" value="MFS_1"/>
    <property type="match status" value="1"/>
</dbReference>
<dbReference type="FunFam" id="1.20.1250.20:FF:000018">
    <property type="entry name" value="MFS transporter permease"/>
    <property type="match status" value="1"/>
</dbReference>
<feature type="transmembrane region" description="Helical" evidence="6">
    <location>
        <begin position="296"/>
        <end position="318"/>
    </location>
</feature>